<proteinExistence type="predicted"/>
<evidence type="ECO:0000313" key="1">
    <source>
        <dbReference type="EMBL" id="CAB4686785.1"/>
    </source>
</evidence>
<reference evidence="1" key="1">
    <citation type="submission" date="2020-05" db="EMBL/GenBank/DDBJ databases">
        <authorList>
            <person name="Chiriac C."/>
            <person name="Salcher M."/>
            <person name="Ghai R."/>
            <person name="Kavagutti S V."/>
        </authorList>
    </citation>
    <scope>NUCLEOTIDE SEQUENCE</scope>
</reference>
<dbReference type="EMBL" id="CAEZWV010000058">
    <property type="protein sequence ID" value="CAB4686785.1"/>
    <property type="molecule type" value="Genomic_DNA"/>
</dbReference>
<organism evidence="1">
    <name type="scientific">freshwater metagenome</name>
    <dbReference type="NCBI Taxonomy" id="449393"/>
    <lineage>
        <taxon>unclassified sequences</taxon>
        <taxon>metagenomes</taxon>
        <taxon>ecological metagenomes</taxon>
    </lineage>
</organism>
<gene>
    <name evidence="1" type="ORF">UFOPK2295_01700</name>
</gene>
<name>A0A6J6NQ26_9ZZZZ</name>
<accession>A0A6J6NQ26</accession>
<sequence length="195" mass="21392">MIRLCLALANRHDAAGLTHCATLHPHEERNNKRERQDDGQEAGEPIGLWCLEVVVDAVLLEKLFVGVAQLHCTCGCELAAISEDTRDDVGGVVDGDVLDVAFLHLHKEFLVAELFACWLGNELATECQHHDCANNCPDGPLGHGGLPLGAWLLVTHPLQRVALRLVAWWWGWRGHLAHDLMLRGCSVVVPSVSPK</sequence>
<dbReference type="AlphaFoldDB" id="A0A6J6NQ26"/>
<protein>
    <submittedName>
        <fullName evidence="1">Unannotated protein</fullName>
    </submittedName>
</protein>